<comment type="caution">
    <text evidence="1">The sequence shown here is derived from an EMBL/GenBank/DDBJ whole genome shotgun (WGS) entry which is preliminary data.</text>
</comment>
<gene>
    <name evidence="1" type="ORF">DX927_03110</name>
</gene>
<dbReference type="RefSeq" id="WP_148955921.1">
    <property type="nucleotide sequence ID" value="NZ_QSND01000001.1"/>
</dbReference>
<dbReference type="STRING" id="1925020.BTA30_15790"/>
<evidence type="ECO:0000313" key="1">
    <source>
        <dbReference type="EMBL" id="KAA6453209.1"/>
    </source>
</evidence>
<dbReference type="AlphaFoldDB" id="A0A5M8RZE3"/>
<organism evidence="1 2">
    <name type="scientific">Bacillus swezeyi</name>
    <dbReference type="NCBI Taxonomy" id="1925020"/>
    <lineage>
        <taxon>Bacteria</taxon>
        <taxon>Bacillati</taxon>
        <taxon>Bacillota</taxon>
        <taxon>Bacilli</taxon>
        <taxon>Bacillales</taxon>
        <taxon>Bacillaceae</taxon>
        <taxon>Bacillus</taxon>
    </lineage>
</organism>
<accession>A0A5M8RZE3</accession>
<dbReference type="EMBL" id="QSND01000001">
    <property type="protein sequence ID" value="KAA6453209.1"/>
    <property type="molecule type" value="Genomic_DNA"/>
</dbReference>
<proteinExistence type="predicted"/>
<reference evidence="1 2" key="1">
    <citation type="submission" date="2018-08" db="EMBL/GenBank/DDBJ databases">
        <title>Bacillus phenotypic plasticity.</title>
        <authorList>
            <person name="Hurtado E."/>
        </authorList>
    </citation>
    <scope>NUCLEOTIDE SEQUENCE [LARGE SCALE GENOMIC DNA]</scope>
    <source>
        <strain evidence="1 2">427</strain>
    </source>
</reference>
<name>A0A5M8RZE3_9BACI</name>
<dbReference type="Proteomes" id="UP000324326">
    <property type="component" value="Unassembled WGS sequence"/>
</dbReference>
<evidence type="ECO:0000313" key="2">
    <source>
        <dbReference type="Proteomes" id="UP000324326"/>
    </source>
</evidence>
<protein>
    <submittedName>
        <fullName evidence="1">Phage portal protein</fullName>
    </submittedName>
</protein>
<sequence>MNDETGSVMNFFYQIFPAVCYEKEIPDHFQIPSLYFPPPSVFDENDTVSTFKKVFTLNVKLFHHDSQKAHDHAERIADAVRQARHAIPLVDQSGANTGESLRISRIETRIGDAGTASIIVQWNSRYWYQREAQPSLETIDFTNGVK</sequence>